<organism evidence="9 10">
    <name type="scientific">Sedimenticola thiotaurini</name>
    <dbReference type="NCBI Taxonomy" id="1543721"/>
    <lineage>
        <taxon>Bacteria</taxon>
        <taxon>Pseudomonadati</taxon>
        <taxon>Pseudomonadota</taxon>
        <taxon>Gammaproteobacteria</taxon>
        <taxon>Chromatiales</taxon>
        <taxon>Sedimenticolaceae</taxon>
        <taxon>Sedimenticola</taxon>
    </lineage>
</organism>
<evidence type="ECO:0000313" key="9">
    <source>
        <dbReference type="EMBL" id="AKH19848.1"/>
    </source>
</evidence>
<evidence type="ECO:0000256" key="2">
    <source>
        <dbReference type="ARBA" id="ARBA00007862"/>
    </source>
</evidence>
<dbReference type="OrthoDB" id="9812991at2"/>
<comment type="similarity">
    <text evidence="2 6">Belongs to the band 7/mec-2 family. HflC subfamily.</text>
</comment>
<dbReference type="SUPFAM" id="SSF117892">
    <property type="entry name" value="Band 7/SPFH domain"/>
    <property type="match status" value="1"/>
</dbReference>
<keyword evidence="10" id="KW-1185">Reference proteome</keyword>
<evidence type="ECO:0000313" key="10">
    <source>
        <dbReference type="Proteomes" id="UP000034410"/>
    </source>
</evidence>
<dbReference type="EMBL" id="CP011412">
    <property type="protein sequence ID" value="AKH19848.1"/>
    <property type="molecule type" value="Genomic_DNA"/>
</dbReference>
<keyword evidence="3 7" id="KW-0812">Transmembrane</keyword>
<comment type="function">
    <text evidence="6">HflC and HflK could regulate a protease.</text>
</comment>
<feature type="transmembrane region" description="Helical" evidence="7">
    <location>
        <begin position="6"/>
        <end position="27"/>
    </location>
</feature>
<dbReference type="AlphaFoldDB" id="A0A0F7JYW7"/>
<reference evidence="9 10" key="1">
    <citation type="journal article" date="2015" name="Genome Announc.">
        <title>Complete Genome Sequence of Sedimenticola thiotaurini Strain SIP-G1, a Polyphosphate- and Polyhydroxyalkanoate-Accumulating Sulfur-Oxidizing Gammaproteobacterium Isolated from Salt Marsh Sediments.</title>
        <authorList>
            <person name="Flood B.E."/>
            <person name="Jones D.S."/>
            <person name="Bailey J.V."/>
        </authorList>
    </citation>
    <scope>NUCLEOTIDE SEQUENCE [LARGE SCALE GENOMIC DNA]</scope>
    <source>
        <strain evidence="9 10">SIP-G1</strain>
    </source>
</reference>
<dbReference type="GO" id="GO:0008233">
    <property type="term" value="F:peptidase activity"/>
    <property type="evidence" value="ECO:0007669"/>
    <property type="project" value="UniProtKB-KW"/>
</dbReference>
<protein>
    <recommendedName>
        <fullName evidence="6">Protein HflC</fullName>
    </recommendedName>
</protein>
<gene>
    <name evidence="9" type="ORF">AAY24_05200</name>
</gene>
<dbReference type="InterPro" id="IPR010200">
    <property type="entry name" value="HflC"/>
</dbReference>
<dbReference type="PANTHER" id="PTHR42911">
    <property type="entry name" value="MODULATOR OF FTSH PROTEASE HFLC"/>
    <property type="match status" value="1"/>
</dbReference>
<dbReference type="PATRIC" id="fig|1543721.4.peg.1077"/>
<dbReference type="PANTHER" id="PTHR42911:SF1">
    <property type="entry name" value="MODULATOR OF FTSH PROTEASE HFLC"/>
    <property type="match status" value="1"/>
</dbReference>
<dbReference type="KEGG" id="seds:AAY24_05200"/>
<dbReference type="Pfam" id="PF01145">
    <property type="entry name" value="Band_7"/>
    <property type="match status" value="1"/>
</dbReference>
<dbReference type="GO" id="GO:0016020">
    <property type="term" value="C:membrane"/>
    <property type="evidence" value="ECO:0007669"/>
    <property type="project" value="UniProtKB-SubCell"/>
</dbReference>
<keyword evidence="9" id="KW-0645">Protease</keyword>
<dbReference type="GO" id="GO:0006508">
    <property type="term" value="P:proteolysis"/>
    <property type="evidence" value="ECO:0007669"/>
    <property type="project" value="UniProtKB-KW"/>
</dbReference>
<proteinExistence type="inferred from homology"/>
<keyword evidence="9" id="KW-0378">Hydrolase</keyword>
<dbReference type="NCBIfam" id="TIGR01932">
    <property type="entry name" value="hflC"/>
    <property type="match status" value="2"/>
</dbReference>
<dbReference type="SMART" id="SM00244">
    <property type="entry name" value="PHB"/>
    <property type="match status" value="1"/>
</dbReference>
<dbReference type="InterPro" id="IPR001972">
    <property type="entry name" value="Stomatin_HflK_fam"/>
</dbReference>
<dbReference type="Proteomes" id="UP000034410">
    <property type="component" value="Chromosome"/>
</dbReference>
<dbReference type="PRINTS" id="PR00721">
    <property type="entry name" value="STOMATIN"/>
</dbReference>
<dbReference type="RefSeq" id="WP_046858784.1">
    <property type="nucleotide sequence ID" value="NZ_CP011412.1"/>
</dbReference>
<dbReference type="InterPro" id="IPR036013">
    <property type="entry name" value="Band_7/SPFH_dom_sf"/>
</dbReference>
<evidence type="ECO:0000256" key="6">
    <source>
        <dbReference type="PIRNR" id="PIRNR005651"/>
    </source>
</evidence>
<evidence type="ECO:0000256" key="3">
    <source>
        <dbReference type="ARBA" id="ARBA00022692"/>
    </source>
</evidence>
<sequence length="291" mass="32915">MNNGKISIFFVGVILLAGLLLSSLFVVNQWEMAIKLQFGKIVDSDYEPGLHFKIPLIQNVRKFDGRIQTMDSNPERFLTIEKKDVIVNSYAKWRITNAAQYFRSTGDNVANATRLLSERINTSLRDEFGKRTIQEVISGERAEIMALLTKDADEKAAELGIEVLDVRVKQIDLPMEVSQSVYDRMRAERERVAAELRAQGAEAAETIRANADAQRVVIMANAYKLSEETRGEGDALSAEIYANAFQQNKEFYAFYRSLNAYGKTFNSSGNMMVLDPDSEFFRYFKNAEGTP</sequence>
<name>A0A0F7JYW7_9GAMM</name>
<keyword evidence="5 7" id="KW-0472">Membrane</keyword>
<evidence type="ECO:0000259" key="8">
    <source>
        <dbReference type="SMART" id="SM00244"/>
    </source>
</evidence>
<dbReference type="InterPro" id="IPR001107">
    <property type="entry name" value="Band_7"/>
</dbReference>
<evidence type="ECO:0000256" key="1">
    <source>
        <dbReference type="ARBA" id="ARBA00004167"/>
    </source>
</evidence>
<keyword evidence="4 7" id="KW-1133">Transmembrane helix</keyword>
<comment type="subcellular location">
    <subcellularLocation>
        <location evidence="1">Membrane</location>
        <topology evidence="1">Single-pass membrane protein</topology>
    </subcellularLocation>
</comment>
<dbReference type="CDD" id="cd03405">
    <property type="entry name" value="SPFH_HflC"/>
    <property type="match status" value="1"/>
</dbReference>
<evidence type="ECO:0000256" key="7">
    <source>
        <dbReference type="SAM" id="Phobius"/>
    </source>
</evidence>
<evidence type="ECO:0000256" key="4">
    <source>
        <dbReference type="ARBA" id="ARBA00022989"/>
    </source>
</evidence>
<dbReference type="Gene3D" id="3.30.479.30">
    <property type="entry name" value="Band 7 domain"/>
    <property type="match status" value="1"/>
</dbReference>
<dbReference type="PIRSF" id="PIRSF005651">
    <property type="entry name" value="HflC"/>
    <property type="match status" value="1"/>
</dbReference>
<accession>A0A0F7JYW7</accession>
<feature type="domain" description="Band 7" evidence="8">
    <location>
        <begin position="22"/>
        <end position="185"/>
    </location>
</feature>
<evidence type="ECO:0000256" key="5">
    <source>
        <dbReference type="ARBA" id="ARBA00023136"/>
    </source>
</evidence>